<feature type="region of interest" description="Disordered" evidence="1">
    <location>
        <begin position="1"/>
        <end position="21"/>
    </location>
</feature>
<evidence type="ECO:0000256" key="1">
    <source>
        <dbReference type="SAM" id="MobiDB-lite"/>
    </source>
</evidence>
<keyword evidence="3" id="KW-1185">Reference proteome</keyword>
<evidence type="ECO:0000313" key="3">
    <source>
        <dbReference type="Proteomes" id="UP001189429"/>
    </source>
</evidence>
<name>A0ABN9XTK8_9DINO</name>
<sequence length="1115" mass="122013">MADTGANRPDPAETPDLLYGRSDPSRARYGLWGAENVDKIVISCTFEAGVQVEDRVFNGECLHWGFKPMNKKNRGSFCFYCVRAHAGFYGDQPATQTCALLVPVIGSNREVCEEFFTRRHEAVAFFVNAKATRGVRVAWREIQEKVESYNKHEVQTKRAPDRILLLADYQASLGDPCSNGKGHQVCMYKGHQCVRTPGKLEWLVQEVETQGVSKRRLNQHSDDAIFDGQLQRGFDGLVSSLTSLFARPSGEEAPSIFAKASAPPQPAGTPAPPAVATPQGGMQPGSSCGVFQAAYFPVAMPRQVLLTHLKEFRESAQDEKYFAIANFRRQLEGAVANFSNTIVPAKQVEEECKSAAEQGQPEPELYADSDDIQALRKQGQEAVSIAKAWAKNSEFDRAATPDEAMWCLLSPEKLAEAGYPTPASQMAMCIDMVKMKISMIAQSKAQFICQDLARLASSLPSWADDKVKADMNALKVALGLLDENAMPLATELEVAGEAVEAIMNNALPMAGSVVQWPEAKKLLRDAQVALASFSKGYDQSKRIRSLLQKALDNAQQDATTLDLRTRMVSTTGHIKGISDVLAESTPLSKRYFVTPEVEDALVEYSGIAGDLLLDMSKELVDRVVTAMGRPLEEAIWDNTERAGGSKLLADLIGAVDDIPKLSKHTQSELDTRGYSETAKLVDASPGVVKMFHERNETGALIARVPEYMENVRKALAENLTQFWEGHAVAESVSAMLEKFATSEAFADISGMLAKRLTERIEMFVRIANGAIFGDFPNDLFRQAAWADSLCTPDDIIGRAVLICGSGYGAALTQGAEAAFQDATEAARYSDEVFRWHVGAIMNVGRVWHRGVPLITRKLDFDADAAKAWVDGRDAMDKLVLTVDSILRSHEAASGMTFADWDWGDFRGPMFVQNLETCFDAKGRSASGLFDGFPIPRAIRDSLVAIEKSLVETRSRWIAGFEAACTSIGDWQPNWRPVKDVLPASPPHPMTKELVGNKMLKQLGQLCADMDARLKLCRRAPTIFESTDLSKWEARVLEGMVTISLTFTIFSMKYAFPQLKGPKKLKIAADKLKAELEQKGAWAHVPTCVSAALAGGGQILEVGDGEVPSDAFGAAA</sequence>
<dbReference type="Proteomes" id="UP001189429">
    <property type="component" value="Unassembled WGS sequence"/>
</dbReference>
<gene>
    <name evidence="2" type="ORF">PCOR1329_LOCUS79631</name>
</gene>
<comment type="caution">
    <text evidence="2">The sequence shown here is derived from an EMBL/GenBank/DDBJ whole genome shotgun (WGS) entry which is preliminary data.</text>
</comment>
<accession>A0ABN9XTK8</accession>
<feature type="region of interest" description="Disordered" evidence="1">
    <location>
        <begin position="259"/>
        <end position="280"/>
    </location>
</feature>
<evidence type="ECO:0000313" key="2">
    <source>
        <dbReference type="EMBL" id="CAK0903277.1"/>
    </source>
</evidence>
<feature type="compositionally biased region" description="Pro residues" evidence="1">
    <location>
        <begin position="263"/>
        <end position="275"/>
    </location>
</feature>
<dbReference type="EMBL" id="CAUYUJ010021194">
    <property type="protein sequence ID" value="CAK0903277.1"/>
    <property type="molecule type" value="Genomic_DNA"/>
</dbReference>
<proteinExistence type="predicted"/>
<organism evidence="2 3">
    <name type="scientific">Prorocentrum cordatum</name>
    <dbReference type="NCBI Taxonomy" id="2364126"/>
    <lineage>
        <taxon>Eukaryota</taxon>
        <taxon>Sar</taxon>
        <taxon>Alveolata</taxon>
        <taxon>Dinophyceae</taxon>
        <taxon>Prorocentrales</taxon>
        <taxon>Prorocentraceae</taxon>
        <taxon>Prorocentrum</taxon>
    </lineage>
</organism>
<reference evidence="2" key="1">
    <citation type="submission" date="2023-10" db="EMBL/GenBank/DDBJ databases">
        <authorList>
            <person name="Chen Y."/>
            <person name="Shah S."/>
            <person name="Dougan E. K."/>
            <person name="Thang M."/>
            <person name="Chan C."/>
        </authorList>
    </citation>
    <scope>NUCLEOTIDE SEQUENCE [LARGE SCALE GENOMIC DNA]</scope>
</reference>
<protein>
    <submittedName>
        <fullName evidence="2">Uncharacterized protein</fullName>
    </submittedName>
</protein>